<sequence>MAVFPLIKLVTLSIRQLSKPIANQIKIRAKNHEKFRGLLKWGAQKYHRIETTSKLKLMGIKSTKEVKPLNEEMAVELGADMLGEIFIWSVAVAMIGLESYRQSSKSTASREAVREDLEDQIQALEFKLEEQDTKIRELMRLSHHLETELTTMNKTLTDVERNTRAASKTAKVKTAKKPKKVTSSSLARQSSVSHAVDGAISSLFGKS</sequence>
<reference evidence="6" key="1">
    <citation type="submission" date="2025-08" db="UniProtKB">
        <authorList>
            <consortium name="RefSeq"/>
        </authorList>
    </citation>
    <scope>IDENTIFICATION</scope>
    <source>
        <tissue evidence="6">Gonads</tissue>
    </source>
</reference>
<dbReference type="KEGG" id="lak:106166138"/>
<accession>A0A1S3IR83</accession>
<evidence type="ECO:0000313" key="6">
    <source>
        <dbReference type="RefSeq" id="XP_013400039.1"/>
    </source>
</evidence>
<feature type="region of interest" description="Disordered" evidence="4">
    <location>
        <begin position="164"/>
        <end position="195"/>
    </location>
</feature>
<gene>
    <name evidence="6" type="primary">LOC106166138</name>
</gene>
<dbReference type="PANTHER" id="PTHR12499">
    <property type="entry name" value="OPTIC ATROPHY 3 PROTEIN OPA3"/>
    <property type="match status" value="1"/>
</dbReference>
<evidence type="ECO:0000313" key="5">
    <source>
        <dbReference type="Proteomes" id="UP000085678"/>
    </source>
</evidence>
<dbReference type="OrthoDB" id="2129069at2759"/>
<evidence type="ECO:0000256" key="3">
    <source>
        <dbReference type="SAM" id="Coils"/>
    </source>
</evidence>
<protein>
    <submittedName>
        <fullName evidence="6">Optic atrophy 3 protein homolog</fullName>
    </submittedName>
</protein>
<dbReference type="GO" id="GO:0019216">
    <property type="term" value="P:regulation of lipid metabolic process"/>
    <property type="evidence" value="ECO:0007669"/>
    <property type="project" value="TreeGrafter"/>
</dbReference>
<dbReference type="GO" id="GO:0005739">
    <property type="term" value="C:mitochondrion"/>
    <property type="evidence" value="ECO:0007669"/>
    <property type="project" value="TreeGrafter"/>
</dbReference>
<dbReference type="SUPFAM" id="SSF90257">
    <property type="entry name" value="Myosin rod fragments"/>
    <property type="match status" value="1"/>
</dbReference>
<keyword evidence="2 3" id="KW-0175">Coiled coil</keyword>
<dbReference type="GeneID" id="106166138"/>
<keyword evidence="5" id="KW-1185">Reference proteome</keyword>
<evidence type="ECO:0000256" key="4">
    <source>
        <dbReference type="SAM" id="MobiDB-lite"/>
    </source>
</evidence>
<name>A0A1S3IR83_LINAN</name>
<dbReference type="FunCoup" id="A0A1S3IR83">
    <property type="interactions" value="1206"/>
</dbReference>
<feature type="compositionally biased region" description="Basic residues" evidence="4">
    <location>
        <begin position="170"/>
        <end position="180"/>
    </location>
</feature>
<evidence type="ECO:0000256" key="2">
    <source>
        <dbReference type="ARBA" id="ARBA00023054"/>
    </source>
</evidence>
<dbReference type="InParanoid" id="A0A1S3IR83"/>
<evidence type="ECO:0000256" key="1">
    <source>
        <dbReference type="ARBA" id="ARBA00007584"/>
    </source>
</evidence>
<dbReference type="OMA" id="NYRFRTN"/>
<dbReference type="STRING" id="7574.A0A1S3IR83"/>
<organism evidence="5 6">
    <name type="scientific">Lingula anatina</name>
    <name type="common">Brachiopod</name>
    <name type="synonym">Lingula unguis</name>
    <dbReference type="NCBI Taxonomy" id="7574"/>
    <lineage>
        <taxon>Eukaryota</taxon>
        <taxon>Metazoa</taxon>
        <taxon>Spiralia</taxon>
        <taxon>Lophotrochozoa</taxon>
        <taxon>Brachiopoda</taxon>
        <taxon>Linguliformea</taxon>
        <taxon>Lingulata</taxon>
        <taxon>Lingulida</taxon>
        <taxon>Linguloidea</taxon>
        <taxon>Lingulidae</taxon>
        <taxon>Lingula</taxon>
    </lineage>
</organism>
<dbReference type="RefSeq" id="XP_013400039.1">
    <property type="nucleotide sequence ID" value="XM_013544585.1"/>
</dbReference>
<feature type="coiled-coil region" evidence="3">
    <location>
        <begin position="110"/>
        <end position="148"/>
    </location>
</feature>
<dbReference type="Pfam" id="PF07047">
    <property type="entry name" value="OPA3"/>
    <property type="match status" value="1"/>
</dbReference>
<dbReference type="PANTHER" id="PTHR12499:SF0">
    <property type="entry name" value="OPTIC ATROPHY 3 PROTEIN"/>
    <property type="match status" value="1"/>
</dbReference>
<dbReference type="AlphaFoldDB" id="A0A1S3IR83"/>
<dbReference type="Proteomes" id="UP000085678">
    <property type="component" value="Unplaced"/>
</dbReference>
<proteinExistence type="inferred from homology"/>
<comment type="similarity">
    <text evidence="1">Belongs to the OPA3 family.</text>
</comment>
<dbReference type="InterPro" id="IPR010754">
    <property type="entry name" value="OPA3-like"/>
</dbReference>